<evidence type="ECO:0000259" key="1">
    <source>
        <dbReference type="Pfam" id="PF11898"/>
    </source>
</evidence>
<reference evidence="2 3" key="1">
    <citation type="submission" date="2019-04" db="EMBL/GenBank/DDBJ databases">
        <title>A novel phosphate-accumulating bacterium identified in bioreactor for phosphate removal from wastewater.</title>
        <authorList>
            <person name="Kotlyarov R.Y."/>
            <person name="Beletsky A.V."/>
            <person name="Kallistova A.Y."/>
            <person name="Dorofeev A.G."/>
            <person name="Nikolaev Y.Y."/>
            <person name="Pimenov N.V."/>
            <person name="Ravin N.V."/>
            <person name="Mardanov A.V."/>
        </authorList>
    </citation>
    <scope>NUCLEOTIDE SEQUENCE [LARGE SCALE GENOMIC DNA]</scope>
    <source>
        <strain evidence="2 3">Bin19</strain>
    </source>
</reference>
<comment type="caution">
    <text evidence="2">The sequence shown here is derived from an EMBL/GenBank/DDBJ whole genome shotgun (WGS) entry which is preliminary data.</text>
</comment>
<evidence type="ECO:0000313" key="3">
    <source>
        <dbReference type="Proteomes" id="UP000306324"/>
    </source>
</evidence>
<dbReference type="Pfam" id="PF11898">
    <property type="entry name" value="DUF3418"/>
    <property type="match status" value="1"/>
</dbReference>
<dbReference type="AlphaFoldDB" id="A0A5S4F2X4"/>
<evidence type="ECO:0000313" key="2">
    <source>
        <dbReference type="EMBL" id="TMQ75073.1"/>
    </source>
</evidence>
<keyword evidence="2" id="KW-0347">Helicase</keyword>
<dbReference type="GO" id="GO:0004386">
    <property type="term" value="F:helicase activity"/>
    <property type="evidence" value="ECO:0007669"/>
    <property type="project" value="UniProtKB-KW"/>
</dbReference>
<gene>
    <name evidence="2" type="ORF">ACCUM_2022</name>
</gene>
<proteinExistence type="predicted"/>
<keyword evidence="3" id="KW-1185">Reference proteome</keyword>
<name>A0A5S4F2X4_9PROT</name>
<keyword evidence="2" id="KW-0378">Hydrolase</keyword>
<dbReference type="EMBL" id="SWAD01000124">
    <property type="protein sequence ID" value="TMQ75073.1"/>
    <property type="molecule type" value="Genomic_DNA"/>
</dbReference>
<dbReference type="InterPro" id="IPR024590">
    <property type="entry name" value="HrpA_C"/>
</dbReference>
<sequence length="45" mass="5573">MIDEELERSRWLLEEWRVQLYAQELCTPVPVSVKRLQRRWEGMGR</sequence>
<protein>
    <submittedName>
        <fullName evidence="2">ATP-dependent helicase HrpA</fullName>
    </submittedName>
</protein>
<organism evidence="2 3">
    <name type="scientific">Candidatus Accumulibacter phosphatis</name>
    <dbReference type="NCBI Taxonomy" id="327160"/>
    <lineage>
        <taxon>Bacteria</taxon>
        <taxon>Pseudomonadati</taxon>
        <taxon>Pseudomonadota</taxon>
        <taxon>Betaproteobacteria</taxon>
        <taxon>Candidatus Accumulibacter</taxon>
    </lineage>
</organism>
<feature type="domain" description="RNA helicase HrpA C-terminal" evidence="1">
    <location>
        <begin position="3"/>
        <end position="41"/>
    </location>
</feature>
<accession>A0A5S4F2X4</accession>
<keyword evidence="2" id="KW-0067">ATP-binding</keyword>
<keyword evidence="2" id="KW-0547">Nucleotide-binding</keyword>
<dbReference type="Proteomes" id="UP000306324">
    <property type="component" value="Unassembled WGS sequence"/>
</dbReference>